<dbReference type="InterPro" id="IPR011961">
    <property type="entry name" value="RimM"/>
</dbReference>
<dbReference type="InterPro" id="IPR009000">
    <property type="entry name" value="Transl_B-barrel_sf"/>
</dbReference>
<reference evidence="2" key="1">
    <citation type="submission" date="2020-05" db="EMBL/GenBank/DDBJ databases">
        <authorList>
            <person name="Chiriac C."/>
            <person name="Salcher M."/>
            <person name="Ghai R."/>
            <person name="Kavagutti S V."/>
        </authorList>
    </citation>
    <scope>NUCLEOTIDE SEQUENCE</scope>
</reference>
<feature type="domain" description="RimM N-terminal" evidence="1">
    <location>
        <begin position="13"/>
        <end position="89"/>
    </location>
</feature>
<gene>
    <name evidence="2" type="ORF">UFOPK1820_01007</name>
</gene>
<dbReference type="SUPFAM" id="SSF50447">
    <property type="entry name" value="Translation proteins"/>
    <property type="match status" value="1"/>
</dbReference>
<dbReference type="InterPro" id="IPR036976">
    <property type="entry name" value="RimM_N_sf"/>
</dbReference>
<proteinExistence type="inferred from homology"/>
<dbReference type="Gene3D" id="2.40.30.60">
    <property type="entry name" value="RimM"/>
    <property type="match status" value="1"/>
</dbReference>
<dbReference type="GO" id="GO:0043022">
    <property type="term" value="F:ribosome binding"/>
    <property type="evidence" value="ECO:0007669"/>
    <property type="project" value="InterPro"/>
</dbReference>
<dbReference type="GO" id="GO:0005840">
    <property type="term" value="C:ribosome"/>
    <property type="evidence" value="ECO:0007669"/>
    <property type="project" value="InterPro"/>
</dbReference>
<dbReference type="AlphaFoldDB" id="A0A6J6GUY5"/>
<dbReference type="Gene3D" id="2.30.30.240">
    <property type="entry name" value="PRC-barrel domain"/>
    <property type="match status" value="1"/>
</dbReference>
<accession>A0A6J6GUY5</accession>
<dbReference type="InterPro" id="IPR002676">
    <property type="entry name" value="RimM_N"/>
</dbReference>
<evidence type="ECO:0000313" key="2">
    <source>
        <dbReference type="EMBL" id="CAB4605137.1"/>
    </source>
</evidence>
<dbReference type="HAMAP" id="MF_00014">
    <property type="entry name" value="Ribosome_mat_RimM"/>
    <property type="match status" value="1"/>
</dbReference>
<name>A0A6J6GUY5_9ZZZZ</name>
<organism evidence="2">
    <name type="scientific">freshwater metagenome</name>
    <dbReference type="NCBI Taxonomy" id="449393"/>
    <lineage>
        <taxon>unclassified sequences</taxon>
        <taxon>metagenomes</taxon>
        <taxon>ecological metagenomes</taxon>
    </lineage>
</organism>
<dbReference type="GO" id="GO:0006364">
    <property type="term" value="P:rRNA processing"/>
    <property type="evidence" value="ECO:0007669"/>
    <property type="project" value="InterPro"/>
</dbReference>
<sequence length="173" mass="18966">MIAHNVPDGLLEVGRFGRPHGVKGQIYIKLSTDRSERVQVGARLWAGEWFEVVARTSMANTGVDRWVVGLAGFDDRNHIETLVNRVVWAEPIEDPDAVWVHQVIGATVIDAQGVDRGICIAVLKNPANDLLELESGALVPVLFVENVTANEDGSFIVKINPPDGLFEVFEDAK</sequence>
<dbReference type="EMBL" id="CAEZUK010000169">
    <property type="protein sequence ID" value="CAB4605137.1"/>
    <property type="molecule type" value="Genomic_DNA"/>
</dbReference>
<dbReference type="Pfam" id="PF01782">
    <property type="entry name" value="RimM"/>
    <property type="match status" value="1"/>
</dbReference>
<protein>
    <submittedName>
        <fullName evidence="2">Unannotated protein</fullName>
    </submittedName>
</protein>
<evidence type="ECO:0000259" key="1">
    <source>
        <dbReference type="Pfam" id="PF01782"/>
    </source>
</evidence>